<evidence type="ECO:0000313" key="9">
    <source>
        <dbReference type="Proteomes" id="UP001058687"/>
    </source>
</evidence>
<dbReference type="Pfam" id="PF07690">
    <property type="entry name" value="MFS_1"/>
    <property type="match status" value="1"/>
</dbReference>
<dbReference type="InterPro" id="IPR005829">
    <property type="entry name" value="Sugar_transporter_CS"/>
</dbReference>
<feature type="transmembrane region" description="Helical" evidence="6">
    <location>
        <begin position="97"/>
        <end position="118"/>
    </location>
</feature>
<feature type="transmembrane region" description="Helical" evidence="6">
    <location>
        <begin position="365"/>
        <end position="386"/>
    </location>
</feature>
<keyword evidence="3 6" id="KW-0812">Transmembrane</keyword>
<feature type="transmembrane region" description="Helical" evidence="6">
    <location>
        <begin position="303"/>
        <end position="330"/>
    </location>
</feature>
<dbReference type="GO" id="GO:0022857">
    <property type="term" value="F:transmembrane transporter activity"/>
    <property type="evidence" value="ECO:0007669"/>
    <property type="project" value="InterPro"/>
</dbReference>
<dbReference type="PROSITE" id="PS00216">
    <property type="entry name" value="SUGAR_TRANSPORT_1"/>
    <property type="match status" value="1"/>
</dbReference>
<organism evidence="8 9">
    <name type="scientific">Vibrio campbellii</name>
    <dbReference type="NCBI Taxonomy" id="680"/>
    <lineage>
        <taxon>Bacteria</taxon>
        <taxon>Pseudomonadati</taxon>
        <taxon>Pseudomonadota</taxon>
        <taxon>Gammaproteobacteria</taxon>
        <taxon>Vibrionales</taxon>
        <taxon>Vibrionaceae</taxon>
        <taxon>Vibrio</taxon>
    </lineage>
</organism>
<evidence type="ECO:0000256" key="3">
    <source>
        <dbReference type="ARBA" id="ARBA00022692"/>
    </source>
</evidence>
<feature type="domain" description="Major facilitator superfamily (MFS) profile" evidence="7">
    <location>
        <begin position="6"/>
        <end position="389"/>
    </location>
</feature>
<comment type="subcellular location">
    <subcellularLocation>
        <location evidence="1">Membrane</location>
        <topology evidence="1">Multi-pass membrane protein</topology>
    </subcellularLocation>
</comment>
<evidence type="ECO:0000256" key="6">
    <source>
        <dbReference type="SAM" id="Phobius"/>
    </source>
</evidence>
<dbReference type="AlphaFoldDB" id="A0AAE9MVP5"/>
<dbReference type="GO" id="GO:0005886">
    <property type="term" value="C:plasma membrane"/>
    <property type="evidence" value="ECO:0007669"/>
    <property type="project" value="TreeGrafter"/>
</dbReference>
<dbReference type="RefSeq" id="WP_029388696.1">
    <property type="nucleotide sequence ID" value="NZ_CP030788.1"/>
</dbReference>
<feature type="transmembrane region" description="Helical" evidence="6">
    <location>
        <begin position="241"/>
        <end position="264"/>
    </location>
</feature>
<proteinExistence type="predicted"/>
<dbReference type="InterPro" id="IPR020846">
    <property type="entry name" value="MFS_dom"/>
</dbReference>
<reference evidence="8" key="1">
    <citation type="submission" date="2020-03" db="EMBL/GenBank/DDBJ databases">
        <title>Five strains of Vibrio campbellii isolated from Mariana Trench.</title>
        <authorList>
            <person name="Liang J."/>
            <person name="Zhang X.-H."/>
        </authorList>
    </citation>
    <scope>NUCLEOTIDE SEQUENCE</scope>
    <source>
        <strain evidence="8">LJC014</strain>
    </source>
</reference>
<evidence type="ECO:0000313" key="8">
    <source>
        <dbReference type="EMBL" id="UTZ25560.1"/>
    </source>
</evidence>
<feature type="transmembrane region" description="Helical" evidence="6">
    <location>
        <begin position="40"/>
        <end position="60"/>
    </location>
</feature>
<keyword evidence="5 6" id="KW-0472">Membrane</keyword>
<dbReference type="PROSITE" id="PS50850">
    <property type="entry name" value="MFS"/>
    <property type="match status" value="1"/>
</dbReference>
<dbReference type="InterPro" id="IPR036259">
    <property type="entry name" value="MFS_trans_sf"/>
</dbReference>
<feature type="transmembrane region" description="Helical" evidence="6">
    <location>
        <begin position="7"/>
        <end position="28"/>
    </location>
</feature>
<dbReference type="Proteomes" id="UP001058687">
    <property type="component" value="Chromosome 1"/>
</dbReference>
<feature type="transmembrane region" description="Helical" evidence="6">
    <location>
        <begin position="276"/>
        <end position="297"/>
    </location>
</feature>
<evidence type="ECO:0000256" key="4">
    <source>
        <dbReference type="ARBA" id="ARBA00022989"/>
    </source>
</evidence>
<keyword evidence="4 6" id="KW-1133">Transmembrane helix</keyword>
<evidence type="ECO:0000256" key="1">
    <source>
        <dbReference type="ARBA" id="ARBA00004141"/>
    </source>
</evidence>
<dbReference type="SUPFAM" id="SSF103473">
    <property type="entry name" value="MFS general substrate transporter"/>
    <property type="match status" value="1"/>
</dbReference>
<evidence type="ECO:0000256" key="2">
    <source>
        <dbReference type="ARBA" id="ARBA00022448"/>
    </source>
</evidence>
<dbReference type="GO" id="GO:1990961">
    <property type="term" value="P:xenobiotic detoxification by transmembrane export across the plasma membrane"/>
    <property type="evidence" value="ECO:0007669"/>
    <property type="project" value="TreeGrafter"/>
</dbReference>
<evidence type="ECO:0000256" key="5">
    <source>
        <dbReference type="ARBA" id="ARBA00023136"/>
    </source>
</evidence>
<evidence type="ECO:0000259" key="7">
    <source>
        <dbReference type="PROSITE" id="PS50850"/>
    </source>
</evidence>
<feature type="transmembrane region" description="Helical" evidence="6">
    <location>
        <begin position="200"/>
        <end position="229"/>
    </location>
</feature>
<dbReference type="Gene3D" id="1.20.1720.10">
    <property type="entry name" value="Multidrug resistance protein D"/>
    <property type="match status" value="1"/>
</dbReference>
<keyword evidence="2" id="KW-0813">Transport</keyword>
<dbReference type="InterPro" id="IPR011701">
    <property type="entry name" value="MFS"/>
</dbReference>
<name>A0AAE9MVP5_9VIBR</name>
<feature type="transmembrane region" description="Helical" evidence="6">
    <location>
        <begin position="158"/>
        <end position="179"/>
    </location>
</feature>
<dbReference type="EMBL" id="CP050467">
    <property type="protein sequence ID" value="UTZ25560.1"/>
    <property type="molecule type" value="Genomic_DNA"/>
</dbReference>
<feature type="transmembrane region" description="Helical" evidence="6">
    <location>
        <begin position="130"/>
        <end position="152"/>
    </location>
</feature>
<protein>
    <submittedName>
        <fullName evidence="8">Multidrug effflux MFS transporter</fullName>
    </submittedName>
</protein>
<dbReference type="PANTHER" id="PTHR23502:SF132">
    <property type="entry name" value="POLYAMINE TRANSPORTER 2-RELATED"/>
    <property type="match status" value="1"/>
</dbReference>
<gene>
    <name evidence="8" type="ORF">HB761_01650</name>
</gene>
<feature type="transmembrane region" description="Helical" evidence="6">
    <location>
        <begin position="72"/>
        <end position="91"/>
    </location>
</feature>
<sequence>MSKLQIIFISLIMASSYFFASSMYVPSLPEIQNALHTSEALVQQSLSVFFIALACSQLLAGPFSERYGRKPVALLSAVIFVAGSALCALSQNIESLLIGRVVQGFGVGGLYLLCRTILQDAFEKSELMGILAWYGIIFMSLPGLTPILGGYLTTHFSWEANFIFLLGLAVVTLLVIAVIKRETISQHNPDAIKPKQMLKDYAFITSNLTFLCYLAMMISGTSCLLLFQVMGSFVAQNQFDISVADFGLGAMTLMISSVVSRLFWNQFLKNRLSENLTLFFGCVIQVSGCALTTFSLMVKSYSFMLLGFCVMSFGVAFLLAIAGVSALYMFPKHKGQVGAIYGALQMIGAFGFTYGLSMLPATQSMMVLTSWILALTSAIAFFIIFIKQRRAVGQAYTLSEN</sequence>
<accession>A0AAE9MVP5</accession>
<feature type="transmembrane region" description="Helical" evidence="6">
    <location>
        <begin position="337"/>
        <end position="359"/>
    </location>
</feature>
<dbReference type="PANTHER" id="PTHR23502">
    <property type="entry name" value="MAJOR FACILITATOR SUPERFAMILY"/>
    <property type="match status" value="1"/>
</dbReference>